<dbReference type="PANTHER" id="PTHR44215:SF1">
    <property type="entry name" value="WD REPEAT-CONTAINING PROTEIN 75"/>
    <property type="match status" value="1"/>
</dbReference>
<dbReference type="Pfam" id="PF23869">
    <property type="entry name" value="Beta-prop_WDR75_1st"/>
    <property type="match status" value="1"/>
</dbReference>
<evidence type="ECO:0000313" key="9">
    <source>
        <dbReference type="EMBL" id="KAB7504914.1"/>
    </source>
</evidence>
<dbReference type="InterPro" id="IPR036322">
    <property type="entry name" value="WD40_repeat_dom_sf"/>
</dbReference>
<keyword evidence="10" id="KW-1185">Reference proteome</keyword>
<feature type="domain" description="WD repeat-containing protein 75 second beta-propeller" evidence="8">
    <location>
        <begin position="348"/>
        <end position="652"/>
    </location>
</feature>
<dbReference type="Proteomes" id="UP000326759">
    <property type="component" value="Unassembled WGS sequence"/>
</dbReference>
<evidence type="ECO:0000256" key="5">
    <source>
        <dbReference type="ARBA" id="ARBA00022737"/>
    </source>
</evidence>
<dbReference type="SUPFAM" id="SSF50998">
    <property type="entry name" value="Quinoprotein alcohol dehydrogenase-like"/>
    <property type="match status" value="1"/>
</dbReference>
<comment type="subcellular location">
    <subcellularLocation>
        <location evidence="1">Nucleus</location>
        <location evidence="1">Nucleolus</location>
    </subcellularLocation>
</comment>
<dbReference type="GO" id="GO:0006364">
    <property type="term" value="P:rRNA processing"/>
    <property type="evidence" value="ECO:0007669"/>
    <property type="project" value="UniProtKB-KW"/>
</dbReference>
<dbReference type="Pfam" id="PF23769">
    <property type="entry name" value="Beta-prop_WDR75_2nd"/>
    <property type="match status" value="1"/>
</dbReference>
<dbReference type="GO" id="GO:0032040">
    <property type="term" value="C:small-subunit processome"/>
    <property type="evidence" value="ECO:0007669"/>
    <property type="project" value="InterPro"/>
</dbReference>
<evidence type="ECO:0000256" key="4">
    <source>
        <dbReference type="ARBA" id="ARBA00022574"/>
    </source>
</evidence>
<dbReference type="EMBL" id="SEYY01002127">
    <property type="protein sequence ID" value="KAB7504914.1"/>
    <property type="molecule type" value="Genomic_DNA"/>
</dbReference>
<name>A0A5N5TE19_9CRUS</name>
<keyword evidence="7" id="KW-0539">Nucleus</keyword>
<dbReference type="Gene3D" id="2.130.10.10">
    <property type="entry name" value="YVTN repeat-like/Quinoprotein amine dehydrogenase"/>
    <property type="match status" value="2"/>
</dbReference>
<dbReference type="InterPro" id="IPR001680">
    <property type="entry name" value="WD40_rpt"/>
</dbReference>
<keyword evidence="3" id="KW-0698">rRNA processing</keyword>
<dbReference type="SMART" id="SM00320">
    <property type="entry name" value="WD40"/>
    <property type="match status" value="4"/>
</dbReference>
<dbReference type="PANTHER" id="PTHR44215">
    <property type="entry name" value="WD REPEAT-CONTAINING PROTEIN 75"/>
    <property type="match status" value="1"/>
</dbReference>
<protein>
    <submittedName>
        <fullName evidence="9">WD repeat-containing protein 75</fullName>
    </submittedName>
</protein>
<evidence type="ECO:0000256" key="3">
    <source>
        <dbReference type="ARBA" id="ARBA00022552"/>
    </source>
</evidence>
<keyword evidence="6" id="KW-0804">Transcription</keyword>
<dbReference type="SUPFAM" id="SSF50978">
    <property type="entry name" value="WD40 repeat-like"/>
    <property type="match status" value="1"/>
</dbReference>
<gene>
    <name evidence="9" type="primary">WDR75</name>
    <name evidence="9" type="ORF">Anas_00346</name>
</gene>
<dbReference type="GO" id="GO:0003723">
    <property type="term" value="F:RNA binding"/>
    <property type="evidence" value="ECO:0007669"/>
    <property type="project" value="InterPro"/>
</dbReference>
<evidence type="ECO:0000313" key="10">
    <source>
        <dbReference type="Proteomes" id="UP000326759"/>
    </source>
</evidence>
<dbReference type="InterPro" id="IPR011047">
    <property type="entry name" value="Quinoprotein_ADH-like_sf"/>
</dbReference>
<sequence>MKYKSKEQNDFKKKMEPTGTEVPEHGMLFANQKELWVCNGSTINIYNPVSGSLIEVKEKHRDKIISLCRVSDVNEEEYEILSCDEEGFVCHWCIEGHKNYDKSFYLPISKNYKLTHFTYGDKYFMATLTGEGSSVSNLVYIKNNSKNLKSIHLTNGVKIGQYKVALSYDRKYVAAIKEEALFLRDISDVHNRNGTFRIELHCVAFHPTKYIIATGSMNGRITLWYQFTETYPTKVYLHWHTLPAQTICFSSTGGDLYSGGKESVLVRWYLTDDNRRSFLPRLGMPIQSVQCDPSSTYVALLHIDDSISIISSKEMRLEGTLQRLTKHVSVLGEGNDPSNKILLYHEPSSSFIKTGKTGYLQFFNPLLSKINYDLDITMTNYVTDERSKKLPNVEITCAAISEDGVWLSTVEMCHLTISLKEIVLKFWHYSLKKQCWELNTTIHTPHLDTITAFTFCPVMEQTIPTCISCSEDGKFKVWKLVTFTDLKGLERNIWNNQTSRDFRDLPATACAFSQDTSLLAVAFNSIVTLWCPEEFLLKRILTQCFLTERITDIIFSHERWKGSALVTRSENYICTWDLLSCTLLWRVYIRSSCLVKDPHTGLLAVFSNSNDVYFFDPPSSEPISSSHNIGSDVICAVFAPYINPAKGETERKATSTLFYYDKNQIHNLSFSGLVEHFDSFLPSVCLISDNKTKDKLKYETLDEEMRNREEKKNAIDSYDVEENRRIEKIQNYDFNTLLNIL</sequence>
<comment type="caution">
    <text evidence="9">The sequence shown here is derived from an EMBL/GenBank/DDBJ whole genome shotgun (WGS) entry which is preliminary data.</text>
</comment>
<dbReference type="AlphaFoldDB" id="A0A5N5TE19"/>
<reference evidence="9 10" key="1">
    <citation type="journal article" date="2019" name="PLoS Biol.">
        <title>Sex chromosomes control vertical transmission of feminizing Wolbachia symbionts in an isopod.</title>
        <authorList>
            <person name="Becking T."/>
            <person name="Chebbi M.A."/>
            <person name="Giraud I."/>
            <person name="Moumen B."/>
            <person name="Laverre T."/>
            <person name="Caubet Y."/>
            <person name="Peccoud J."/>
            <person name="Gilbert C."/>
            <person name="Cordaux R."/>
        </authorList>
    </citation>
    <scope>NUCLEOTIDE SEQUENCE [LARGE SCALE GENOMIC DNA]</scope>
    <source>
        <strain evidence="9">ANa2</strain>
        <tissue evidence="9">Whole body excluding digestive tract and cuticle</tissue>
    </source>
</reference>
<dbReference type="OrthoDB" id="6352421at2759"/>
<keyword evidence="2" id="KW-0690">Ribosome biogenesis</keyword>
<evidence type="ECO:0000256" key="7">
    <source>
        <dbReference type="ARBA" id="ARBA00023242"/>
    </source>
</evidence>
<evidence type="ECO:0000256" key="1">
    <source>
        <dbReference type="ARBA" id="ARBA00004604"/>
    </source>
</evidence>
<accession>A0A5N5TE19</accession>
<dbReference type="InterPro" id="IPR015943">
    <property type="entry name" value="WD40/YVTN_repeat-like_dom_sf"/>
</dbReference>
<proteinExistence type="predicted"/>
<keyword evidence="5" id="KW-0677">Repeat</keyword>
<dbReference type="GO" id="GO:2000234">
    <property type="term" value="P:positive regulation of rRNA processing"/>
    <property type="evidence" value="ECO:0007669"/>
    <property type="project" value="TreeGrafter"/>
</dbReference>
<evidence type="ECO:0000259" key="8">
    <source>
        <dbReference type="Pfam" id="PF23769"/>
    </source>
</evidence>
<keyword evidence="4" id="KW-0853">WD repeat</keyword>
<dbReference type="InterPro" id="IPR057644">
    <property type="entry name" value="Beta-prop_WDR75_2nd"/>
</dbReference>
<dbReference type="GO" id="GO:0045943">
    <property type="term" value="P:positive regulation of transcription by RNA polymerase I"/>
    <property type="evidence" value="ECO:0007669"/>
    <property type="project" value="InterPro"/>
</dbReference>
<evidence type="ECO:0000256" key="2">
    <source>
        <dbReference type="ARBA" id="ARBA00022517"/>
    </source>
</evidence>
<organism evidence="9 10">
    <name type="scientific">Armadillidium nasatum</name>
    <dbReference type="NCBI Taxonomy" id="96803"/>
    <lineage>
        <taxon>Eukaryota</taxon>
        <taxon>Metazoa</taxon>
        <taxon>Ecdysozoa</taxon>
        <taxon>Arthropoda</taxon>
        <taxon>Crustacea</taxon>
        <taxon>Multicrustacea</taxon>
        <taxon>Malacostraca</taxon>
        <taxon>Eumalacostraca</taxon>
        <taxon>Peracarida</taxon>
        <taxon>Isopoda</taxon>
        <taxon>Oniscidea</taxon>
        <taxon>Crinocheta</taxon>
        <taxon>Armadillidiidae</taxon>
        <taxon>Armadillidium</taxon>
    </lineage>
</organism>
<evidence type="ECO:0000256" key="6">
    <source>
        <dbReference type="ARBA" id="ARBA00023163"/>
    </source>
</evidence>
<dbReference type="InterPro" id="IPR053826">
    <property type="entry name" value="WDR75"/>
</dbReference>